<name>X1R425_9ZZZZ</name>
<gene>
    <name evidence="1" type="ORF">S06H3_57212</name>
</gene>
<evidence type="ECO:0000313" key="1">
    <source>
        <dbReference type="EMBL" id="GAI57875.1"/>
    </source>
</evidence>
<organism evidence="1">
    <name type="scientific">marine sediment metagenome</name>
    <dbReference type="NCBI Taxonomy" id="412755"/>
    <lineage>
        <taxon>unclassified sequences</taxon>
        <taxon>metagenomes</taxon>
        <taxon>ecological metagenomes</taxon>
    </lineage>
</organism>
<accession>X1R425</accession>
<protein>
    <submittedName>
        <fullName evidence="1">Uncharacterized protein</fullName>
    </submittedName>
</protein>
<reference evidence="1" key="1">
    <citation type="journal article" date="2014" name="Front. Microbiol.">
        <title>High frequency of phylogenetically diverse reductive dehalogenase-homologous genes in deep subseafloor sedimentary metagenomes.</title>
        <authorList>
            <person name="Kawai M."/>
            <person name="Futagami T."/>
            <person name="Toyoda A."/>
            <person name="Takaki Y."/>
            <person name="Nishi S."/>
            <person name="Hori S."/>
            <person name="Arai W."/>
            <person name="Tsubouchi T."/>
            <person name="Morono Y."/>
            <person name="Uchiyama I."/>
            <person name="Ito T."/>
            <person name="Fujiyama A."/>
            <person name="Inagaki F."/>
            <person name="Takami H."/>
        </authorList>
    </citation>
    <scope>NUCLEOTIDE SEQUENCE</scope>
    <source>
        <strain evidence="1">Expedition CK06-06</strain>
    </source>
</reference>
<comment type="caution">
    <text evidence="1">The sequence shown here is derived from an EMBL/GenBank/DDBJ whole genome shotgun (WGS) entry which is preliminary data.</text>
</comment>
<dbReference type="EMBL" id="BARV01036900">
    <property type="protein sequence ID" value="GAI57875.1"/>
    <property type="molecule type" value="Genomic_DNA"/>
</dbReference>
<proteinExistence type="predicted"/>
<dbReference type="AlphaFoldDB" id="X1R425"/>
<sequence>MEITPGAQSLGRKEIPPGVWGPEECLDTKHFFAEMKKRHFRITMQTEEGI</sequence>